<name>A0A8J7CEU7_9BACT</name>
<feature type="signal peptide" evidence="1">
    <location>
        <begin position="1"/>
        <end position="18"/>
    </location>
</feature>
<dbReference type="InterPro" id="IPR036465">
    <property type="entry name" value="vWFA_dom_sf"/>
</dbReference>
<accession>A0A8J7CEU7</accession>
<dbReference type="Gene3D" id="3.40.50.410">
    <property type="entry name" value="von Willebrand factor, type A domain"/>
    <property type="match status" value="1"/>
</dbReference>
<dbReference type="Proteomes" id="UP000648239">
    <property type="component" value="Unassembled WGS sequence"/>
</dbReference>
<gene>
    <name evidence="2" type="ORF">IFK94_11140</name>
</gene>
<dbReference type="EMBL" id="JACXWD010000039">
    <property type="protein sequence ID" value="MBD3868669.1"/>
    <property type="molecule type" value="Genomic_DNA"/>
</dbReference>
<sequence length="341" mass="37497">MIRVFLIIALLLAPAAAAQEDLSLADDVEVTRVVVDIRAVDPKGVPIGGLIPEDFVVRVEGDPVPVSSLDWVSGSVARLSPEEVAALPDDHPLRSGAGAGRLIVIFFQRSLVPTRIAGTMRMLQETREFVGRLQDNDYVATVFFQSHLELVQDFTNDKQKILAILDDQIVPYRTQPPAEPGPYPSLAAFFDVQAGLDAATPEHGLRVTAEALKEIPGSKSMLFVGWGVGIMVGGVVKMRPEYEPARQALAEARVSVFSLDVTRADYHSLEGPLIRMALDTGGFYVRTYDNANVAMGAVEKAIAGHYVLAFEKPQLPEGRHRMRIRLKNHKGVVYHREYYND</sequence>
<protein>
    <submittedName>
        <fullName evidence="2">VWA domain-containing protein</fullName>
    </submittedName>
</protein>
<dbReference type="NCBIfam" id="TIGR03436">
    <property type="entry name" value="acidobact_VWFA"/>
    <property type="match status" value="1"/>
</dbReference>
<organism evidence="2 3">
    <name type="scientific">Candidatus Polarisedimenticola svalbardensis</name>
    <dbReference type="NCBI Taxonomy" id="2886004"/>
    <lineage>
        <taxon>Bacteria</taxon>
        <taxon>Pseudomonadati</taxon>
        <taxon>Acidobacteriota</taxon>
        <taxon>Candidatus Polarisedimenticolia</taxon>
        <taxon>Candidatus Polarisedimenticolales</taxon>
        <taxon>Candidatus Polarisedimenticolaceae</taxon>
        <taxon>Candidatus Polarisedimenticola</taxon>
    </lineage>
</organism>
<reference evidence="2 3" key="1">
    <citation type="submission" date="2020-08" db="EMBL/GenBank/DDBJ databases">
        <title>Acidobacteriota in marine sediments use diverse sulfur dissimilation pathways.</title>
        <authorList>
            <person name="Wasmund K."/>
        </authorList>
    </citation>
    <scope>NUCLEOTIDE SEQUENCE [LARGE SCALE GENOMIC DNA]</scope>
    <source>
        <strain evidence="2">MAG AM4</strain>
    </source>
</reference>
<evidence type="ECO:0000256" key="1">
    <source>
        <dbReference type="SAM" id="SignalP"/>
    </source>
</evidence>
<evidence type="ECO:0000313" key="3">
    <source>
        <dbReference type="Proteomes" id="UP000648239"/>
    </source>
</evidence>
<dbReference type="InterPro" id="IPR017802">
    <property type="entry name" value="VWFA-rel_acidobac-type"/>
</dbReference>
<proteinExistence type="predicted"/>
<dbReference type="SUPFAM" id="SSF53300">
    <property type="entry name" value="vWA-like"/>
    <property type="match status" value="1"/>
</dbReference>
<evidence type="ECO:0000313" key="2">
    <source>
        <dbReference type="EMBL" id="MBD3868669.1"/>
    </source>
</evidence>
<comment type="caution">
    <text evidence="2">The sequence shown here is derived from an EMBL/GenBank/DDBJ whole genome shotgun (WGS) entry which is preliminary data.</text>
</comment>
<dbReference type="AlphaFoldDB" id="A0A8J7CEU7"/>
<keyword evidence="1" id="KW-0732">Signal</keyword>
<feature type="chain" id="PRO_5035201253" evidence="1">
    <location>
        <begin position="19"/>
        <end position="341"/>
    </location>
</feature>